<evidence type="ECO:0000256" key="1">
    <source>
        <dbReference type="RuleBase" id="RU364037"/>
    </source>
</evidence>
<comment type="subcellular location">
    <subcellularLocation>
        <location evidence="1">Cytoplasm</location>
    </subcellularLocation>
</comment>
<proteinExistence type="inferred from homology"/>
<keyword evidence="1" id="KW-0678">Repressor</keyword>
<keyword evidence="1" id="KW-0804">Transcription</keyword>
<dbReference type="Pfam" id="PF01475">
    <property type="entry name" value="FUR"/>
    <property type="match status" value="1"/>
</dbReference>
<sequence length="154" mass="16816">MPDTTPSTHPIPAQQACLKAVLRMAGLRATRQRVALGELLFTGMHQHFNADELHQKAIAANANLSLATVYNTLHQFRQAGLLREVAVESASSYFDTDTSGHHHFFVEDDKQVLDIPPGSVSFDGIPEPPEGMEVTHIDVIVRVRKVSAGRPAAI</sequence>
<organism evidence="2 3">
    <name type="scientific">Roseibium litorale</name>
    <dbReference type="NCBI Taxonomy" id="2803841"/>
    <lineage>
        <taxon>Bacteria</taxon>
        <taxon>Pseudomonadati</taxon>
        <taxon>Pseudomonadota</taxon>
        <taxon>Alphaproteobacteria</taxon>
        <taxon>Hyphomicrobiales</taxon>
        <taxon>Stappiaceae</taxon>
        <taxon>Roseibium</taxon>
    </lineage>
</organism>
<dbReference type="NCBIfam" id="NF045677">
    <property type="entry name" value="FeRespRegIrr"/>
    <property type="match status" value="1"/>
</dbReference>
<dbReference type="PANTHER" id="PTHR33202">
    <property type="entry name" value="ZINC UPTAKE REGULATION PROTEIN"/>
    <property type="match status" value="1"/>
</dbReference>
<dbReference type="InterPro" id="IPR036390">
    <property type="entry name" value="WH_DNA-bd_sf"/>
</dbReference>
<reference evidence="3" key="1">
    <citation type="submission" date="2020-09" db="EMBL/GenBank/DDBJ databases">
        <title>The genome sequence of strain Labrenzia suaedae 4C16A.</title>
        <authorList>
            <person name="Liu Y."/>
        </authorList>
    </citation>
    <scope>NUCLEOTIDE SEQUENCE [LARGE SCALE GENOMIC DNA]</scope>
    <source>
        <strain evidence="3">4C16A</strain>
    </source>
</reference>
<keyword evidence="1" id="KW-0408">Iron</keyword>
<accession>A0ABR9CR17</accession>
<dbReference type="Gene3D" id="1.10.10.10">
    <property type="entry name" value="Winged helix-like DNA-binding domain superfamily/Winged helix DNA-binding domain"/>
    <property type="match status" value="1"/>
</dbReference>
<dbReference type="NCBIfam" id="NF045678">
    <property type="entry name" value="TransRegIrrA"/>
    <property type="match status" value="1"/>
</dbReference>
<evidence type="ECO:0000313" key="3">
    <source>
        <dbReference type="Proteomes" id="UP000632063"/>
    </source>
</evidence>
<keyword evidence="1" id="KW-0805">Transcription regulation</keyword>
<keyword evidence="1" id="KW-0963">Cytoplasm</keyword>
<dbReference type="RefSeq" id="WP_192149437.1">
    <property type="nucleotide sequence ID" value="NZ_JACYXI010000012.1"/>
</dbReference>
<dbReference type="CDD" id="cd07153">
    <property type="entry name" value="Fur_like"/>
    <property type="match status" value="1"/>
</dbReference>
<keyword evidence="1" id="KW-0238">DNA-binding</keyword>
<dbReference type="SUPFAM" id="SSF46785">
    <property type="entry name" value="Winged helix' DNA-binding domain"/>
    <property type="match status" value="1"/>
</dbReference>
<dbReference type="InterPro" id="IPR002481">
    <property type="entry name" value="FUR"/>
</dbReference>
<gene>
    <name evidence="1" type="primary">fur</name>
    <name evidence="2" type="ORF">IG616_17335</name>
</gene>
<evidence type="ECO:0000313" key="2">
    <source>
        <dbReference type="EMBL" id="MBD8893311.1"/>
    </source>
</evidence>
<keyword evidence="3" id="KW-1185">Reference proteome</keyword>
<dbReference type="EMBL" id="JACYXI010000012">
    <property type="protein sequence ID" value="MBD8893311.1"/>
    <property type="molecule type" value="Genomic_DNA"/>
</dbReference>
<dbReference type="Proteomes" id="UP000632063">
    <property type="component" value="Unassembled WGS sequence"/>
</dbReference>
<reference evidence="2 3" key="2">
    <citation type="journal article" date="2021" name="Int. J. Syst. Evol. Microbiol.">
        <title>Roseibium litorale sp. nov., isolated from a tidal flat sediment and proposal for the reclassification of Labrenzia polysiphoniae as Roseibium polysiphoniae comb. nov.</title>
        <authorList>
            <person name="Liu Y."/>
            <person name="Pei T."/>
            <person name="Du J."/>
            <person name="Chao M."/>
            <person name="Deng M.R."/>
            <person name="Zhu H."/>
        </authorList>
    </citation>
    <scope>NUCLEOTIDE SEQUENCE [LARGE SCALE GENOMIC DNA]</scope>
    <source>
        <strain evidence="2 3">4C16A</strain>
    </source>
</reference>
<protein>
    <recommendedName>
        <fullName evidence="1">Ferric uptake regulation protein</fullName>
    </recommendedName>
</protein>
<comment type="subunit">
    <text evidence="1">Homodimer.</text>
</comment>
<keyword evidence="1" id="KW-0479">Metal-binding</keyword>
<comment type="similarity">
    <text evidence="1">Belongs to the Fur family.</text>
</comment>
<dbReference type="PANTHER" id="PTHR33202:SF7">
    <property type="entry name" value="FERRIC UPTAKE REGULATION PROTEIN"/>
    <property type="match status" value="1"/>
</dbReference>
<comment type="caution">
    <text evidence="2">The sequence shown here is derived from an EMBL/GenBank/DDBJ whole genome shotgun (WGS) entry which is preliminary data.</text>
</comment>
<name>A0ABR9CR17_9HYPH</name>
<dbReference type="InterPro" id="IPR036388">
    <property type="entry name" value="WH-like_DNA-bd_sf"/>
</dbReference>
<keyword evidence="1" id="KW-0862">Zinc</keyword>